<evidence type="ECO:0000256" key="2">
    <source>
        <dbReference type="ARBA" id="ARBA00022833"/>
    </source>
</evidence>
<feature type="compositionally biased region" description="Basic and acidic residues" evidence="5">
    <location>
        <begin position="93"/>
        <end position="109"/>
    </location>
</feature>
<dbReference type="InParanoid" id="A0A7E5WHK2"/>
<dbReference type="OrthoDB" id="7474636at2759"/>
<evidence type="ECO:0000256" key="1">
    <source>
        <dbReference type="ARBA" id="ARBA00022723"/>
    </source>
</evidence>
<evidence type="ECO:0000256" key="4">
    <source>
        <dbReference type="PROSITE-ProRule" id="PRU00125"/>
    </source>
</evidence>
<keyword evidence="2 4" id="KW-0862">Zinc</keyword>
<feature type="region of interest" description="Disordered" evidence="5">
    <location>
        <begin position="72"/>
        <end position="133"/>
    </location>
</feature>
<evidence type="ECO:0000313" key="8">
    <source>
        <dbReference type="RefSeq" id="XP_026739842.1"/>
    </source>
</evidence>
<feature type="domain" description="LIM zinc-binding" evidence="6">
    <location>
        <begin position="5"/>
        <end position="64"/>
    </location>
</feature>
<dbReference type="CDD" id="cd08368">
    <property type="entry name" value="LIM"/>
    <property type="match status" value="1"/>
</dbReference>
<sequence length="479" mass="55539">MMACGVCEHCQNPVSRDEVTMREGFSYHKRCHKCYVCSETDLLNAEVFQGVIFCSGCAQRIFQGCATARRTKNMHNGRSKRTRSKSHKRRERPRFPEPRRLGDGSRDGVIEMAGLGGSTTDSDDLKKQKRKPSAPTILKEIAAPRKEVHEENCYYLQRMKEMKKDSTEMGTTTDVTQELLRQINCPVPECRAPHVSDPCHFPRTHVHRRKEMYESERKPTCSDLRIAELGASTEIANMTLRKKSELPVIIKSDTRMRPRESYSLSILNQESDISGDGQDWLDSNYTLKDSQRTRWMDRKLGSIMRLPINFFKRNILERSSLISILMSSSDEKSVNLYKRLKEIFVEEVTEHQARGVTRLYSTINRRKRPYKLGWVELVAKVSKVLLDQQEQQKQLRSKQMKRCKHFKTSHSYRCMRAQVMKLAGPTKSELACYRNKIKKFVAPQFLRNIVTSIVSFLFLDKNYPAIKMSQCCGSDRKPE</sequence>
<dbReference type="RefSeq" id="XP_026739842.1">
    <property type="nucleotide sequence ID" value="XM_026884041.1"/>
</dbReference>
<reference evidence="8" key="1">
    <citation type="submission" date="2025-08" db="UniProtKB">
        <authorList>
            <consortium name="RefSeq"/>
        </authorList>
    </citation>
    <scope>IDENTIFICATION</scope>
</reference>
<protein>
    <submittedName>
        <fullName evidence="8">Uncharacterized protein LOC113502463 isoform X1</fullName>
    </submittedName>
</protein>
<keyword evidence="7" id="KW-1185">Reference proteome</keyword>
<accession>A0A7E5WHK2</accession>
<dbReference type="AlphaFoldDB" id="A0A7E5WHK2"/>
<keyword evidence="1 4" id="KW-0479">Metal-binding</keyword>
<dbReference type="KEGG" id="tnl:113502463"/>
<evidence type="ECO:0000256" key="3">
    <source>
        <dbReference type="ARBA" id="ARBA00023038"/>
    </source>
</evidence>
<keyword evidence="3 4" id="KW-0440">LIM domain</keyword>
<dbReference type="Proteomes" id="UP000322000">
    <property type="component" value="Chromosome 17"/>
</dbReference>
<evidence type="ECO:0000256" key="5">
    <source>
        <dbReference type="SAM" id="MobiDB-lite"/>
    </source>
</evidence>
<name>A0A7E5WHK2_TRINI</name>
<feature type="compositionally biased region" description="Basic residues" evidence="5">
    <location>
        <begin position="72"/>
        <end position="92"/>
    </location>
</feature>
<dbReference type="GO" id="GO:0046872">
    <property type="term" value="F:metal ion binding"/>
    <property type="evidence" value="ECO:0007669"/>
    <property type="project" value="UniProtKB-KW"/>
</dbReference>
<evidence type="ECO:0000313" key="7">
    <source>
        <dbReference type="Proteomes" id="UP000322000"/>
    </source>
</evidence>
<dbReference type="PROSITE" id="PS50023">
    <property type="entry name" value="LIM_DOMAIN_2"/>
    <property type="match status" value="1"/>
</dbReference>
<dbReference type="SMART" id="SM00132">
    <property type="entry name" value="LIM"/>
    <property type="match status" value="1"/>
</dbReference>
<proteinExistence type="predicted"/>
<organism evidence="7 8">
    <name type="scientific">Trichoplusia ni</name>
    <name type="common">Cabbage looper</name>
    <dbReference type="NCBI Taxonomy" id="7111"/>
    <lineage>
        <taxon>Eukaryota</taxon>
        <taxon>Metazoa</taxon>
        <taxon>Ecdysozoa</taxon>
        <taxon>Arthropoda</taxon>
        <taxon>Hexapoda</taxon>
        <taxon>Insecta</taxon>
        <taxon>Pterygota</taxon>
        <taxon>Neoptera</taxon>
        <taxon>Endopterygota</taxon>
        <taxon>Lepidoptera</taxon>
        <taxon>Glossata</taxon>
        <taxon>Ditrysia</taxon>
        <taxon>Noctuoidea</taxon>
        <taxon>Noctuidae</taxon>
        <taxon>Plusiinae</taxon>
        <taxon>Trichoplusia</taxon>
    </lineage>
</organism>
<dbReference type="GeneID" id="113502463"/>
<evidence type="ECO:0000259" key="6">
    <source>
        <dbReference type="PROSITE" id="PS50023"/>
    </source>
</evidence>
<dbReference type="InterPro" id="IPR001781">
    <property type="entry name" value="Znf_LIM"/>
</dbReference>
<gene>
    <name evidence="8" type="primary">LOC113502463</name>
</gene>
<dbReference type="Gene3D" id="2.10.110.10">
    <property type="entry name" value="Cysteine Rich Protein"/>
    <property type="match status" value="1"/>
</dbReference>